<gene>
    <name evidence="3" type="ORF">FRZ44_05150</name>
</gene>
<dbReference type="AlphaFoldDB" id="A0A5J6MFK8"/>
<dbReference type="RefSeq" id="WP_191908380.1">
    <property type="nucleotide sequence ID" value="NZ_CP042906.1"/>
</dbReference>
<dbReference type="Proteomes" id="UP000326202">
    <property type="component" value="Chromosome"/>
</dbReference>
<feature type="compositionally biased region" description="Polar residues" evidence="1">
    <location>
        <begin position="23"/>
        <end position="35"/>
    </location>
</feature>
<evidence type="ECO:0000256" key="1">
    <source>
        <dbReference type="SAM" id="MobiDB-lite"/>
    </source>
</evidence>
<evidence type="ECO:0008006" key="5">
    <source>
        <dbReference type="Google" id="ProtNLM"/>
    </source>
</evidence>
<accession>A0A5J6MFK8</accession>
<keyword evidence="2" id="KW-0732">Signal</keyword>
<feature type="chain" id="PRO_5023829066" description="Lipoprotein" evidence="2">
    <location>
        <begin position="20"/>
        <end position="48"/>
    </location>
</feature>
<organism evidence="3 4">
    <name type="scientific">Hypericibacter terrae</name>
    <dbReference type="NCBI Taxonomy" id="2602015"/>
    <lineage>
        <taxon>Bacteria</taxon>
        <taxon>Pseudomonadati</taxon>
        <taxon>Pseudomonadota</taxon>
        <taxon>Alphaproteobacteria</taxon>
        <taxon>Rhodospirillales</taxon>
        <taxon>Dongiaceae</taxon>
        <taxon>Hypericibacter</taxon>
    </lineage>
</organism>
<sequence length="48" mass="4789">MKQLVLCALLMLMLAGTGACVSKPTTDQHSQTQENGGSGMGGGMGGGY</sequence>
<reference evidence="3 4" key="1">
    <citation type="submission" date="2019-08" db="EMBL/GenBank/DDBJ databases">
        <title>Hyperibacter terrae gen. nov., sp. nov. and Hyperibacter viscosus sp. nov., two new members in the family Rhodospirillaceae isolated from the rhizosphere of Hypericum perforatum.</title>
        <authorList>
            <person name="Noviana Z."/>
        </authorList>
    </citation>
    <scope>NUCLEOTIDE SEQUENCE [LARGE SCALE GENOMIC DNA]</scope>
    <source>
        <strain evidence="3 4">R5913</strain>
    </source>
</reference>
<keyword evidence="4" id="KW-1185">Reference proteome</keyword>
<feature type="compositionally biased region" description="Gly residues" evidence="1">
    <location>
        <begin position="36"/>
        <end position="48"/>
    </location>
</feature>
<evidence type="ECO:0000313" key="3">
    <source>
        <dbReference type="EMBL" id="QEX15235.1"/>
    </source>
</evidence>
<name>A0A5J6MFK8_9PROT</name>
<dbReference type="EMBL" id="CP042906">
    <property type="protein sequence ID" value="QEX15235.1"/>
    <property type="molecule type" value="Genomic_DNA"/>
</dbReference>
<feature type="signal peptide" evidence="2">
    <location>
        <begin position="1"/>
        <end position="19"/>
    </location>
</feature>
<proteinExistence type="predicted"/>
<dbReference type="KEGG" id="htq:FRZ44_05150"/>
<evidence type="ECO:0000313" key="4">
    <source>
        <dbReference type="Proteomes" id="UP000326202"/>
    </source>
</evidence>
<evidence type="ECO:0000256" key="2">
    <source>
        <dbReference type="SAM" id="SignalP"/>
    </source>
</evidence>
<feature type="region of interest" description="Disordered" evidence="1">
    <location>
        <begin position="22"/>
        <end position="48"/>
    </location>
</feature>
<protein>
    <recommendedName>
        <fullName evidence="5">Lipoprotein</fullName>
    </recommendedName>
</protein>
<dbReference type="PROSITE" id="PS51257">
    <property type="entry name" value="PROKAR_LIPOPROTEIN"/>
    <property type="match status" value="1"/>
</dbReference>